<feature type="region of interest" description="Disordered" evidence="1">
    <location>
        <begin position="1"/>
        <end position="21"/>
    </location>
</feature>
<dbReference type="Proteomes" id="UP001249851">
    <property type="component" value="Unassembled WGS sequence"/>
</dbReference>
<reference evidence="2" key="1">
    <citation type="journal article" date="2023" name="G3 (Bethesda)">
        <title>Whole genome assembly and annotation of the endangered Caribbean coral Acropora cervicornis.</title>
        <authorList>
            <person name="Selwyn J.D."/>
            <person name="Vollmer S.V."/>
        </authorList>
    </citation>
    <scope>NUCLEOTIDE SEQUENCE</scope>
    <source>
        <strain evidence="2">K2</strain>
    </source>
</reference>
<gene>
    <name evidence="2" type="ORF">P5673_005442</name>
</gene>
<keyword evidence="3" id="KW-1185">Reference proteome</keyword>
<reference evidence="2" key="2">
    <citation type="journal article" date="2023" name="Science">
        <title>Genomic signatures of disease resistance in endangered staghorn corals.</title>
        <authorList>
            <person name="Vollmer S.V."/>
            <person name="Selwyn J.D."/>
            <person name="Despard B.A."/>
            <person name="Roesel C.L."/>
        </authorList>
    </citation>
    <scope>NUCLEOTIDE SEQUENCE</scope>
    <source>
        <strain evidence="2">K2</strain>
    </source>
</reference>
<feature type="compositionally biased region" description="Basic residues" evidence="1">
    <location>
        <begin position="1"/>
        <end position="19"/>
    </location>
</feature>
<evidence type="ECO:0000313" key="3">
    <source>
        <dbReference type="Proteomes" id="UP001249851"/>
    </source>
</evidence>
<evidence type="ECO:0000313" key="2">
    <source>
        <dbReference type="EMBL" id="KAK2569615.1"/>
    </source>
</evidence>
<comment type="caution">
    <text evidence="2">The sequence shown here is derived from an EMBL/GenBank/DDBJ whole genome shotgun (WGS) entry which is preliminary data.</text>
</comment>
<sequence>MKMTRHRRVRPRQFGRPKTKTSEDVFRLHVEVIAFVYISKIKKRCLRYVLVSSSSIGS</sequence>
<name>A0AAD9VD72_ACRCE</name>
<dbReference type="AlphaFoldDB" id="A0AAD9VD72"/>
<dbReference type="EMBL" id="JARQWQ010000009">
    <property type="protein sequence ID" value="KAK2569615.1"/>
    <property type="molecule type" value="Genomic_DNA"/>
</dbReference>
<accession>A0AAD9VD72</accession>
<evidence type="ECO:0000256" key="1">
    <source>
        <dbReference type="SAM" id="MobiDB-lite"/>
    </source>
</evidence>
<proteinExistence type="predicted"/>
<organism evidence="2 3">
    <name type="scientific">Acropora cervicornis</name>
    <name type="common">Staghorn coral</name>
    <dbReference type="NCBI Taxonomy" id="6130"/>
    <lineage>
        <taxon>Eukaryota</taxon>
        <taxon>Metazoa</taxon>
        <taxon>Cnidaria</taxon>
        <taxon>Anthozoa</taxon>
        <taxon>Hexacorallia</taxon>
        <taxon>Scleractinia</taxon>
        <taxon>Astrocoeniina</taxon>
        <taxon>Acroporidae</taxon>
        <taxon>Acropora</taxon>
    </lineage>
</organism>
<protein>
    <submittedName>
        <fullName evidence="2">Uncharacterized protein</fullName>
    </submittedName>
</protein>